<evidence type="ECO:0000313" key="13">
    <source>
        <dbReference type="Proteomes" id="UP000324907"/>
    </source>
</evidence>
<dbReference type="PROSITE" id="PS00432">
    <property type="entry name" value="ACTINS_2"/>
    <property type="match status" value="1"/>
</dbReference>
<comment type="similarity">
    <text evidence="2">Belongs to the actin family. ARP2 subfamily.</text>
</comment>
<sequence>MAAAAASADPVVDTDVLVCDNGTGFVKAGFGGENFPRHVFPSMIGRPVLRAEEDLLGDVELKDVMVGQEAADMRRALEITYPVENGIITNWDDMELIWDHVFHDRLGVDPAGKKLMLTEAPMNPERNRKRMVTTMFEKYELGAVQIWWQALLTLYGQGMDTGVVVDSGDGVSHVVAVYDNMVIPHLTRRLNVAGRHITRYFTKLLLLRGYSFNRSADFQTVQEIKEKLAFVARNPDVERRLAAETTVLMENYTLPDGREIKVGRERFEAPEALFQPGLVDVEGDGLSDMVFNMIQDADMDLRPTFYKSIVVSGGSTMYPGLPSRLEYDIQQRYLKEIARGDEKKLRRMGISVLDPPQRKHLVFAGAAYISHTMRNSDAFWITKAEYEEMGVDRCVGKANRASS</sequence>
<evidence type="ECO:0000313" key="12">
    <source>
        <dbReference type="EMBL" id="KAA0166037.1"/>
    </source>
</evidence>
<dbReference type="GO" id="GO:0016787">
    <property type="term" value="F:hydrolase activity"/>
    <property type="evidence" value="ECO:0007669"/>
    <property type="project" value="UniProtKB-KW"/>
</dbReference>
<evidence type="ECO:0000256" key="2">
    <source>
        <dbReference type="ARBA" id="ARBA00010121"/>
    </source>
</evidence>
<name>A0A5A8CR14_CAFRO</name>
<dbReference type="GO" id="GO:0007015">
    <property type="term" value="P:actin filament organization"/>
    <property type="evidence" value="ECO:0007669"/>
    <property type="project" value="UniProtKB-ARBA"/>
</dbReference>
<dbReference type="Gene3D" id="3.30.420.40">
    <property type="match status" value="2"/>
</dbReference>
<protein>
    <recommendedName>
        <fullName evidence="3">Actin-related protein 2</fullName>
    </recommendedName>
</protein>
<evidence type="ECO:0000256" key="5">
    <source>
        <dbReference type="ARBA" id="ARBA00022741"/>
    </source>
</evidence>
<dbReference type="Gene3D" id="3.90.640.10">
    <property type="entry name" value="Actin, Chain A, domain 4"/>
    <property type="match status" value="1"/>
</dbReference>
<dbReference type="InterPro" id="IPR004001">
    <property type="entry name" value="Actin_CS"/>
</dbReference>
<dbReference type="InterPro" id="IPR004000">
    <property type="entry name" value="Actin"/>
</dbReference>
<dbReference type="PRINTS" id="PR00190">
    <property type="entry name" value="ACTIN"/>
</dbReference>
<dbReference type="Proteomes" id="UP000325113">
    <property type="component" value="Unassembled WGS sequence"/>
</dbReference>
<dbReference type="SUPFAM" id="SSF53067">
    <property type="entry name" value="Actin-like ATPase domain"/>
    <property type="match status" value="2"/>
</dbReference>
<evidence type="ECO:0000256" key="10">
    <source>
        <dbReference type="ARBA" id="ARBA00049360"/>
    </source>
</evidence>
<dbReference type="PROSITE" id="PS01132">
    <property type="entry name" value="ACTINS_ACT_LIKE"/>
    <property type="match status" value="1"/>
</dbReference>
<dbReference type="FunFam" id="3.30.420.40:FF:000148">
    <property type="entry name" value="Actin, alpha skeletal muscle"/>
    <property type="match status" value="1"/>
</dbReference>
<evidence type="ECO:0000313" key="11">
    <source>
        <dbReference type="EMBL" id="KAA0155515.1"/>
    </source>
</evidence>
<evidence type="ECO:0000313" key="14">
    <source>
        <dbReference type="Proteomes" id="UP000325113"/>
    </source>
</evidence>
<comment type="catalytic activity">
    <reaction evidence="10">
        <text>ATP + H2O = ADP + phosphate + H(+)</text>
        <dbReference type="Rhea" id="RHEA:13065"/>
        <dbReference type="ChEBI" id="CHEBI:15377"/>
        <dbReference type="ChEBI" id="CHEBI:15378"/>
        <dbReference type="ChEBI" id="CHEBI:30616"/>
        <dbReference type="ChEBI" id="CHEBI:43474"/>
        <dbReference type="ChEBI" id="CHEBI:456216"/>
    </reaction>
</comment>
<comment type="subcellular location">
    <subcellularLocation>
        <location evidence="1">Cytoplasm</location>
        <location evidence="1">Cytoskeleton</location>
    </subcellularLocation>
</comment>
<evidence type="ECO:0000256" key="9">
    <source>
        <dbReference type="ARBA" id="ARBA00023212"/>
    </source>
</evidence>
<gene>
    <name evidence="11" type="ORF">FNF28_06717</name>
    <name evidence="12" type="ORF">FNF31_01650</name>
</gene>
<keyword evidence="4" id="KW-0963">Cytoplasm</keyword>
<accession>A0A5A8CR14</accession>
<dbReference type="SMART" id="SM00268">
    <property type="entry name" value="ACTIN"/>
    <property type="match status" value="1"/>
</dbReference>
<organism evidence="11 13">
    <name type="scientific">Cafeteria roenbergensis</name>
    <name type="common">Marine flagellate</name>
    <dbReference type="NCBI Taxonomy" id="33653"/>
    <lineage>
        <taxon>Eukaryota</taxon>
        <taxon>Sar</taxon>
        <taxon>Stramenopiles</taxon>
        <taxon>Bigyra</taxon>
        <taxon>Opalozoa</taxon>
        <taxon>Bicosoecida</taxon>
        <taxon>Cafeteriaceae</taxon>
        <taxon>Cafeteria</taxon>
    </lineage>
</organism>
<dbReference type="GO" id="GO:0005885">
    <property type="term" value="C:Arp2/3 protein complex"/>
    <property type="evidence" value="ECO:0007669"/>
    <property type="project" value="UniProtKB-ARBA"/>
</dbReference>
<dbReference type="AlphaFoldDB" id="A0A5A8CR14"/>
<dbReference type="EMBL" id="VLTM01000010">
    <property type="protein sequence ID" value="KAA0166037.1"/>
    <property type="molecule type" value="Genomic_DNA"/>
</dbReference>
<keyword evidence="5" id="KW-0547">Nucleotide-binding</keyword>
<dbReference type="Proteomes" id="UP000324907">
    <property type="component" value="Unassembled WGS sequence"/>
</dbReference>
<dbReference type="FunFam" id="3.90.640.10:FF:000005">
    <property type="entry name" value="Actin-related protein 2"/>
    <property type="match status" value="1"/>
</dbReference>
<dbReference type="GO" id="GO:0005524">
    <property type="term" value="F:ATP binding"/>
    <property type="evidence" value="ECO:0007669"/>
    <property type="project" value="UniProtKB-KW"/>
</dbReference>
<comment type="caution">
    <text evidence="11">The sequence shown here is derived from an EMBL/GenBank/DDBJ whole genome shotgun (WGS) entry which is preliminary data.</text>
</comment>
<reference evidence="13 14" key="1">
    <citation type="submission" date="2019-07" db="EMBL/GenBank/DDBJ databases">
        <title>Genomes of Cafeteria roenbergensis.</title>
        <authorList>
            <person name="Fischer M.G."/>
            <person name="Hackl T."/>
            <person name="Roman M."/>
        </authorList>
    </citation>
    <scope>NUCLEOTIDE SEQUENCE [LARGE SCALE GENOMIC DNA]</scope>
    <source>
        <strain evidence="12 14">Cflag</strain>
        <strain evidence="11 13">RCC970-E3</strain>
    </source>
</reference>
<evidence type="ECO:0000256" key="3">
    <source>
        <dbReference type="ARBA" id="ARBA00021611"/>
    </source>
</evidence>
<dbReference type="Pfam" id="PF00022">
    <property type="entry name" value="Actin"/>
    <property type="match status" value="1"/>
</dbReference>
<keyword evidence="8" id="KW-0009">Actin-binding</keyword>
<evidence type="ECO:0000256" key="1">
    <source>
        <dbReference type="ARBA" id="ARBA00004245"/>
    </source>
</evidence>
<keyword evidence="7" id="KW-0067">ATP-binding</keyword>
<dbReference type="InterPro" id="IPR020902">
    <property type="entry name" value="Actin/actin-like_CS"/>
</dbReference>
<evidence type="ECO:0000256" key="4">
    <source>
        <dbReference type="ARBA" id="ARBA00022490"/>
    </source>
</evidence>
<evidence type="ECO:0000256" key="7">
    <source>
        <dbReference type="ARBA" id="ARBA00022840"/>
    </source>
</evidence>
<evidence type="ECO:0000256" key="8">
    <source>
        <dbReference type="ARBA" id="ARBA00023203"/>
    </source>
</evidence>
<dbReference type="PANTHER" id="PTHR11937">
    <property type="entry name" value="ACTIN"/>
    <property type="match status" value="1"/>
</dbReference>
<keyword evidence="6" id="KW-0378">Hydrolase</keyword>
<dbReference type="GO" id="GO:0003779">
    <property type="term" value="F:actin binding"/>
    <property type="evidence" value="ECO:0007669"/>
    <property type="project" value="UniProtKB-KW"/>
</dbReference>
<dbReference type="InterPro" id="IPR043129">
    <property type="entry name" value="ATPase_NBD"/>
</dbReference>
<dbReference type="CDD" id="cd10220">
    <property type="entry name" value="ASKHA_NBD_Arp2"/>
    <property type="match status" value="1"/>
</dbReference>
<proteinExistence type="inferred from homology"/>
<evidence type="ECO:0000256" key="6">
    <source>
        <dbReference type="ARBA" id="ARBA00022801"/>
    </source>
</evidence>
<keyword evidence="9" id="KW-0206">Cytoskeleton</keyword>
<dbReference type="EMBL" id="VLTL01000181">
    <property type="protein sequence ID" value="KAA0155515.1"/>
    <property type="molecule type" value="Genomic_DNA"/>
</dbReference>